<dbReference type="InterPro" id="IPR014710">
    <property type="entry name" value="RmlC-like_jellyroll"/>
</dbReference>
<accession>A0A2P8EVV4</accession>
<proteinExistence type="predicted"/>
<comment type="caution">
    <text evidence="2">The sequence shown here is derived from an EMBL/GenBank/DDBJ whole genome shotgun (WGS) entry which is preliminary data.</text>
</comment>
<evidence type="ECO:0000313" key="2">
    <source>
        <dbReference type="EMBL" id="PSL13592.1"/>
    </source>
</evidence>
<dbReference type="Proteomes" id="UP000240418">
    <property type="component" value="Unassembled WGS sequence"/>
</dbReference>
<keyword evidence="2" id="KW-0223">Dioxygenase</keyword>
<keyword evidence="3" id="KW-1185">Reference proteome</keyword>
<protein>
    <submittedName>
        <fullName evidence="2">Quercetin dioxygenase-like cupin family protein</fullName>
    </submittedName>
</protein>
<dbReference type="InterPro" id="IPR011051">
    <property type="entry name" value="RmlC_Cupin_sf"/>
</dbReference>
<dbReference type="InterPro" id="IPR053146">
    <property type="entry name" value="QDO-like"/>
</dbReference>
<dbReference type="OrthoDB" id="9798709at2"/>
<dbReference type="GO" id="GO:0051213">
    <property type="term" value="F:dioxygenase activity"/>
    <property type="evidence" value="ECO:0007669"/>
    <property type="project" value="UniProtKB-KW"/>
</dbReference>
<name>A0A2P8EVV4_9RHOB</name>
<dbReference type="Gene3D" id="2.60.120.10">
    <property type="entry name" value="Jelly Rolls"/>
    <property type="match status" value="1"/>
</dbReference>
<feature type="domain" description="Cupin type-2" evidence="1">
    <location>
        <begin position="39"/>
        <end position="103"/>
    </location>
</feature>
<dbReference type="EMBL" id="PYGJ01000032">
    <property type="protein sequence ID" value="PSL13592.1"/>
    <property type="molecule type" value="Genomic_DNA"/>
</dbReference>
<dbReference type="InterPro" id="IPR013096">
    <property type="entry name" value="Cupin_2"/>
</dbReference>
<dbReference type="AlphaFoldDB" id="A0A2P8EVV4"/>
<dbReference type="SUPFAM" id="SSF51182">
    <property type="entry name" value="RmlC-like cupins"/>
    <property type="match status" value="1"/>
</dbReference>
<sequence length="154" mass="16774">MKDLENDDVTIEWLGVRYKTILTPEESGGAMSIVDSLSPAGSGPPRHVHHSEDEVFVMITGTCKVWIEGIETIAGPGESVFIPRGKEHTFKVIGDAPSRHLVILTPGGFEGFFQDMAEWQCRIPKDMPAIEESAKHHNMTFTGPPLDEAGGSST</sequence>
<evidence type="ECO:0000259" key="1">
    <source>
        <dbReference type="Pfam" id="PF07883"/>
    </source>
</evidence>
<organism evidence="2 3">
    <name type="scientific">Shimia abyssi</name>
    <dbReference type="NCBI Taxonomy" id="1662395"/>
    <lineage>
        <taxon>Bacteria</taxon>
        <taxon>Pseudomonadati</taxon>
        <taxon>Pseudomonadota</taxon>
        <taxon>Alphaproteobacteria</taxon>
        <taxon>Rhodobacterales</taxon>
        <taxon>Roseobacteraceae</taxon>
    </lineage>
</organism>
<evidence type="ECO:0000313" key="3">
    <source>
        <dbReference type="Proteomes" id="UP000240418"/>
    </source>
</evidence>
<dbReference type="PANTHER" id="PTHR36440">
    <property type="entry name" value="PUTATIVE (AFU_ORTHOLOGUE AFUA_8G07350)-RELATED"/>
    <property type="match status" value="1"/>
</dbReference>
<gene>
    <name evidence="2" type="ORF">CLV88_13212</name>
</gene>
<dbReference type="Pfam" id="PF07883">
    <property type="entry name" value="Cupin_2"/>
    <property type="match status" value="1"/>
</dbReference>
<dbReference type="RefSeq" id="WP_106610647.1">
    <property type="nucleotide sequence ID" value="NZ_PYGJ01000032.1"/>
</dbReference>
<dbReference type="PANTHER" id="PTHR36440:SF1">
    <property type="entry name" value="PUTATIVE (AFU_ORTHOLOGUE AFUA_8G07350)-RELATED"/>
    <property type="match status" value="1"/>
</dbReference>
<reference evidence="2 3" key="1">
    <citation type="submission" date="2018-03" db="EMBL/GenBank/DDBJ databases">
        <title>Genomic Encyclopedia of Archaeal and Bacterial Type Strains, Phase II (KMG-II): from individual species to whole genera.</title>
        <authorList>
            <person name="Goeker M."/>
        </authorList>
    </citation>
    <scope>NUCLEOTIDE SEQUENCE [LARGE SCALE GENOMIC DNA]</scope>
    <source>
        <strain evidence="2 3">DSM 100673</strain>
    </source>
</reference>
<keyword evidence="2" id="KW-0560">Oxidoreductase</keyword>